<protein>
    <submittedName>
        <fullName evidence="2">Uncharacterized protein</fullName>
    </submittedName>
</protein>
<accession>A0A3E0IBD0</accession>
<organism evidence="2 3">
    <name type="scientific">Tenacibaculum gallaicum</name>
    <dbReference type="NCBI Taxonomy" id="561505"/>
    <lineage>
        <taxon>Bacteria</taxon>
        <taxon>Pseudomonadati</taxon>
        <taxon>Bacteroidota</taxon>
        <taxon>Flavobacteriia</taxon>
        <taxon>Flavobacteriales</taxon>
        <taxon>Flavobacteriaceae</taxon>
        <taxon>Tenacibaculum</taxon>
    </lineage>
</organism>
<dbReference type="EMBL" id="QUNS01000001">
    <property type="protein sequence ID" value="REH56045.1"/>
    <property type="molecule type" value="Genomic_DNA"/>
</dbReference>
<feature type="transmembrane region" description="Helical" evidence="1">
    <location>
        <begin position="45"/>
        <end position="63"/>
    </location>
</feature>
<dbReference type="Proteomes" id="UP000256884">
    <property type="component" value="Unassembled WGS sequence"/>
</dbReference>
<comment type="caution">
    <text evidence="2">The sequence shown here is derived from an EMBL/GenBank/DDBJ whole genome shotgun (WGS) entry which is preliminary data.</text>
</comment>
<name>A0A3E0IBD0_9FLAO</name>
<keyword evidence="1" id="KW-0812">Transmembrane</keyword>
<dbReference type="AlphaFoldDB" id="A0A3E0IBD0"/>
<evidence type="ECO:0000256" key="1">
    <source>
        <dbReference type="SAM" id="Phobius"/>
    </source>
</evidence>
<keyword evidence="1" id="KW-1133">Transmembrane helix</keyword>
<keyword evidence="3" id="KW-1185">Reference proteome</keyword>
<reference evidence="2 3" key="1">
    <citation type="submission" date="2018-08" db="EMBL/GenBank/DDBJ databases">
        <title>Genomic Encyclopedia of Type Strains, Phase IV (KMG-IV): sequencing the most valuable type-strain genomes for metagenomic binning, comparative biology and taxonomic classification.</title>
        <authorList>
            <person name="Goeker M."/>
        </authorList>
    </citation>
    <scope>NUCLEOTIDE SEQUENCE [LARGE SCALE GENOMIC DNA]</scope>
    <source>
        <strain evidence="2 3">DSM 18841</strain>
    </source>
</reference>
<sequence>MKRNKLFFNYFVLVWVIFGLIIYIWELSYIIYNKEYSELFTYKSLKTTFLPLSIIVLYIVTFLKKNKNEESN</sequence>
<evidence type="ECO:0000313" key="2">
    <source>
        <dbReference type="EMBL" id="REH56045.1"/>
    </source>
</evidence>
<gene>
    <name evidence="2" type="ORF">C7448_10173</name>
</gene>
<proteinExistence type="predicted"/>
<feature type="transmembrane region" description="Helical" evidence="1">
    <location>
        <begin position="7"/>
        <end position="25"/>
    </location>
</feature>
<keyword evidence="1" id="KW-0472">Membrane</keyword>
<evidence type="ECO:0000313" key="3">
    <source>
        <dbReference type="Proteomes" id="UP000256884"/>
    </source>
</evidence>